<evidence type="ECO:0000313" key="1">
    <source>
        <dbReference type="EMBL" id="KAL3611646.1"/>
    </source>
</evidence>
<comment type="caution">
    <text evidence="1">The sequence shown here is derived from an EMBL/GenBank/DDBJ whole genome shotgun (WGS) entry which is preliminary data.</text>
</comment>
<organism evidence="1 2">
    <name type="scientific">Populus alba</name>
    <name type="common">White poplar</name>
    <dbReference type="NCBI Taxonomy" id="43335"/>
    <lineage>
        <taxon>Eukaryota</taxon>
        <taxon>Viridiplantae</taxon>
        <taxon>Streptophyta</taxon>
        <taxon>Embryophyta</taxon>
        <taxon>Tracheophyta</taxon>
        <taxon>Spermatophyta</taxon>
        <taxon>Magnoliopsida</taxon>
        <taxon>eudicotyledons</taxon>
        <taxon>Gunneridae</taxon>
        <taxon>Pentapetalae</taxon>
        <taxon>rosids</taxon>
        <taxon>fabids</taxon>
        <taxon>Malpighiales</taxon>
        <taxon>Salicaceae</taxon>
        <taxon>Saliceae</taxon>
        <taxon>Populus</taxon>
    </lineage>
</organism>
<accession>A0ACC4D4E2</accession>
<gene>
    <name evidence="1" type="ORF">D5086_002666</name>
</gene>
<reference evidence="1 2" key="1">
    <citation type="journal article" date="2024" name="Plant Biotechnol. J.">
        <title>Genome and CRISPR/Cas9 system of a widespread forest tree (Populus alba) in the world.</title>
        <authorList>
            <person name="Liu Y.J."/>
            <person name="Jiang P.F."/>
            <person name="Han X.M."/>
            <person name="Li X.Y."/>
            <person name="Wang H.M."/>
            <person name="Wang Y.J."/>
            <person name="Wang X.X."/>
            <person name="Zeng Q.Y."/>
        </authorList>
    </citation>
    <scope>NUCLEOTIDE SEQUENCE [LARGE SCALE GENOMIC DNA]</scope>
    <source>
        <strain evidence="2">cv. PAL-ZL1</strain>
    </source>
</reference>
<evidence type="ECO:0000313" key="2">
    <source>
        <dbReference type="Proteomes" id="UP000309997"/>
    </source>
</evidence>
<protein>
    <submittedName>
        <fullName evidence="1">Uncharacterized protein</fullName>
    </submittedName>
</protein>
<sequence length="845" mass="91853">MDSESADTPPPSVKAPDTQSPDPAPAPAAAAAADPVPENPASDAPSKLSATGITSWAKSLKIPQPLASSPDDSPTGNAGKSTFARFTSGFGLRLSPKSPAADDSPEGTSATSQSGLFGTITKGLVDTSKNAVKAVQVKARHAVSQNKRRYQEGGFDLDMTYITENIIAMGFPAGDMSSGFFGYVEGFYRNHMEEVIKFFETHHKDKYKVYNLCCERLYDASLFEGKVASFPFDDHNCPPIQLITSFCQSAYLWLKEDIENVVVVHCKAGMARTGLMISSLLLYLKFFPTAEESIDYYNQKRCFDAKGLVLPSQIRYVKYFERILTYFNGENQPGRRCMLRGFRLHRCPYWIRPSITISDHNGVLFSSKKHPRTKDLSPEDYWFSAPKKGVMVFALPGEPGLTEVAGDFKVHFHDRQGDFYFWLNTQFMENRKILNTSDIDGFDKRKLPSPGFQVEVVLVDYDGTVSTRSNIETAVKKSDEGSSTAPASVDATSTAPNQNKDSASNDKDDVFSDSEVEESVSSKQKQAQASSAGGETAATPAPGSGTDNKTDKVASLTQATEQFSLGNTGSQKSHAPAQPKIEAVGGTVSSLEANNSQSEFKAMAADASVFTFGDDEDYEIVGCTKLKDTEWISRQDPYVCVEYGSNKFRTRTCTDGGKNPTFQEKFVFTLIEGLREIGVAVWNSNTLTFDDFIGSGKIQMQKVLSQGFDDTTWPLQTKTGRYAGEVRLIMHYANANKAAAGHAPSAPLYGAPAPQVSYYSAPPPAHGAPYGQPSTAYTGSSPYPSYPPSSAYPPSAYPPPPAATYPPAPYPAPSAYPPQPYPPPPQASPYYPPGPFPGIYPPPPY</sequence>
<dbReference type="Proteomes" id="UP000309997">
    <property type="component" value="Unassembled WGS sequence"/>
</dbReference>
<keyword evidence="2" id="KW-1185">Reference proteome</keyword>
<name>A0ACC4D4E2_POPAL</name>
<dbReference type="EMBL" id="RCHU02000001">
    <property type="protein sequence ID" value="KAL3611646.1"/>
    <property type="molecule type" value="Genomic_DNA"/>
</dbReference>
<proteinExistence type="predicted"/>